<protein>
    <submittedName>
        <fullName evidence="1">Acetylornithine aminotransferase</fullName>
        <ecNumber evidence="1">2.6.1.11</ecNumber>
    </submittedName>
</protein>
<keyword evidence="2" id="KW-1185">Reference proteome</keyword>
<name>A0A7U8C5F5_NEPCE</name>
<dbReference type="AlphaFoldDB" id="A0A7U8C5F5"/>
<sequence>MTDSEAELLVNTLSQIIRVYAADERGEETNDHSEERRAK</sequence>
<dbReference type="Proteomes" id="UP000002171">
    <property type="component" value="Unassembled WGS sequence"/>
</dbReference>
<reference evidence="1 2" key="1">
    <citation type="submission" date="2006-02" db="EMBL/GenBank/DDBJ databases">
        <authorList>
            <person name="Pinhassi J."/>
            <person name="Pedros-Alio C."/>
            <person name="Ferriera S."/>
            <person name="Johnson J."/>
            <person name="Kravitz S."/>
            <person name="Halpern A."/>
            <person name="Remington K."/>
            <person name="Beeson K."/>
            <person name="Tran B."/>
            <person name="Rogers Y.-H."/>
            <person name="Friedman R."/>
            <person name="Venter J.C."/>
        </authorList>
    </citation>
    <scope>NUCLEOTIDE SEQUENCE [LARGE SCALE GENOMIC DNA]</scope>
    <source>
        <strain evidence="1 2">MED92</strain>
    </source>
</reference>
<dbReference type="EMBL" id="AAOW01000020">
    <property type="protein sequence ID" value="EAR60259.1"/>
    <property type="molecule type" value="Genomic_DNA"/>
</dbReference>
<organism evidence="1 2">
    <name type="scientific">Neptuniibacter caesariensis</name>
    <dbReference type="NCBI Taxonomy" id="207954"/>
    <lineage>
        <taxon>Bacteria</taxon>
        <taxon>Pseudomonadati</taxon>
        <taxon>Pseudomonadota</taxon>
        <taxon>Gammaproteobacteria</taxon>
        <taxon>Oceanospirillales</taxon>
        <taxon>Oceanospirillaceae</taxon>
        <taxon>Neptuniibacter</taxon>
    </lineage>
</organism>
<keyword evidence="1" id="KW-0808">Transferase</keyword>
<evidence type="ECO:0000313" key="2">
    <source>
        <dbReference type="Proteomes" id="UP000002171"/>
    </source>
</evidence>
<accession>A0A7U8C5F5</accession>
<keyword evidence="1" id="KW-0032">Aminotransferase</keyword>
<gene>
    <name evidence="1" type="ORF">MED92_02299</name>
</gene>
<evidence type="ECO:0000313" key="1">
    <source>
        <dbReference type="EMBL" id="EAR60259.1"/>
    </source>
</evidence>
<proteinExistence type="predicted"/>
<dbReference type="EC" id="2.6.1.11" evidence="1"/>
<dbReference type="GO" id="GO:0003992">
    <property type="term" value="F:N2-acetyl-L-ornithine:2-oxoglutarate 5-aminotransferase activity"/>
    <property type="evidence" value="ECO:0007669"/>
    <property type="project" value="UniProtKB-EC"/>
</dbReference>
<comment type="caution">
    <text evidence="1">The sequence shown here is derived from an EMBL/GenBank/DDBJ whole genome shotgun (WGS) entry which is preliminary data.</text>
</comment>